<sequence length="178" mass="19906">MEPDNVSVGKDAYRAMLTQQVNPVICARMPLPPHGDSITIQQDNAPPHIAPTDPPFCQAVLNSGRYFALWFQPPNSPDLNYYDLGLFSAVQARQRQTRTIDELIEATESSFWELPPSTVNAAFLSLQCSMDGCIRANGGNDSRIDHMAKAKLERERRLPDSIKCSNVPDSFVHMMTDR</sequence>
<reference evidence="1" key="1">
    <citation type="submission" date="2023-04" db="EMBL/GenBank/DDBJ databases">
        <title>Phytophthora fragariaefolia NBRC 109709.</title>
        <authorList>
            <person name="Ichikawa N."/>
            <person name="Sato H."/>
            <person name="Tonouchi N."/>
        </authorList>
    </citation>
    <scope>NUCLEOTIDE SEQUENCE</scope>
    <source>
        <strain evidence="1">NBRC 109709</strain>
    </source>
</reference>
<evidence type="ECO:0000313" key="1">
    <source>
        <dbReference type="EMBL" id="GMF51265.1"/>
    </source>
</evidence>
<name>A0A9W7CZY8_9STRA</name>
<dbReference type="GO" id="GO:0003676">
    <property type="term" value="F:nucleic acid binding"/>
    <property type="evidence" value="ECO:0007669"/>
    <property type="project" value="InterPro"/>
</dbReference>
<protein>
    <submittedName>
        <fullName evidence="1">Unnamed protein product</fullName>
    </submittedName>
</protein>
<evidence type="ECO:0000313" key="2">
    <source>
        <dbReference type="Proteomes" id="UP001165121"/>
    </source>
</evidence>
<proteinExistence type="predicted"/>
<dbReference type="AlphaFoldDB" id="A0A9W7CZY8"/>
<dbReference type="PANTHER" id="PTHR47169">
    <property type="entry name" value="OS01G0541250 PROTEIN"/>
    <property type="match status" value="1"/>
</dbReference>
<dbReference type="PANTHER" id="PTHR47169:SF2">
    <property type="entry name" value="OS01G0541250 PROTEIN"/>
    <property type="match status" value="1"/>
</dbReference>
<dbReference type="Gene3D" id="3.30.420.10">
    <property type="entry name" value="Ribonuclease H-like superfamily/Ribonuclease H"/>
    <property type="match status" value="1"/>
</dbReference>
<accession>A0A9W7CZY8</accession>
<dbReference type="EMBL" id="BSXT01002851">
    <property type="protein sequence ID" value="GMF51265.1"/>
    <property type="molecule type" value="Genomic_DNA"/>
</dbReference>
<gene>
    <name evidence="1" type="ORF">Pfra01_002067500</name>
</gene>
<keyword evidence="2" id="KW-1185">Reference proteome</keyword>
<dbReference type="OrthoDB" id="113327at2759"/>
<organism evidence="1 2">
    <name type="scientific">Phytophthora fragariaefolia</name>
    <dbReference type="NCBI Taxonomy" id="1490495"/>
    <lineage>
        <taxon>Eukaryota</taxon>
        <taxon>Sar</taxon>
        <taxon>Stramenopiles</taxon>
        <taxon>Oomycota</taxon>
        <taxon>Peronosporomycetes</taxon>
        <taxon>Peronosporales</taxon>
        <taxon>Peronosporaceae</taxon>
        <taxon>Phytophthora</taxon>
    </lineage>
</organism>
<dbReference type="Proteomes" id="UP001165121">
    <property type="component" value="Unassembled WGS sequence"/>
</dbReference>
<dbReference type="InterPro" id="IPR036397">
    <property type="entry name" value="RNaseH_sf"/>
</dbReference>
<comment type="caution">
    <text evidence="1">The sequence shown here is derived from an EMBL/GenBank/DDBJ whole genome shotgun (WGS) entry which is preliminary data.</text>
</comment>